<protein>
    <submittedName>
        <fullName evidence="1">Nuclease domain-containing protein</fullName>
    </submittedName>
</protein>
<evidence type="ECO:0000313" key="1">
    <source>
        <dbReference type="EMBL" id="UXH38388.1"/>
    </source>
</evidence>
<proteinExistence type="predicted"/>
<keyword evidence="2" id="KW-1185">Reference proteome</keyword>
<name>A0ABY6AHY6_9PSED</name>
<organism evidence="1 2">
    <name type="scientific">Pseudomonas promysalinigenes</name>
    <dbReference type="NCBI Taxonomy" id="485898"/>
    <lineage>
        <taxon>Bacteria</taxon>
        <taxon>Pseudomonadati</taxon>
        <taxon>Pseudomonadota</taxon>
        <taxon>Gammaproteobacteria</taxon>
        <taxon>Pseudomonadales</taxon>
        <taxon>Pseudomonadaceae</taxon>
        <taxon>Pseudomonas</taxon>
    </lineage>
</organism>
<dbReference type="RefSeq" id="WP_261743714.1">
    <property type="nucleotide sequence ID" value="NZ_CP104557.1"/>
</dbReference>
<accession>A0ABY6AHY6</accession>
<dbReference type="Proteomes" id="UP001064504">
    <property type="component" value="Chromosome"/>
</dbReference>
<gene>
    <name evidence="1" type="ORF">N5C08_15535</name>
</gene>
<evidence type="ECO:0000313" key="2">
    <source>
        <dbReference type="Proteomes" id="UP001064504"/>
    </source>
</evidence>
<sequence>MSINLKILNGARKNQQFALGVVEQQVYDTPYLLEDEAIELNYTSGIELPGLFLVVLDNFIDYTSCHKIDAGFIYTWRPKPLNSWSFESLFHNYYGLAHLQLGHQIGENLEIIRSFQPIDILAKKINADRVASMLAFLARENEEALLALFRVTRLRSGLKEGGRSETFIVDQLEQTVDLLTAELNKIFCSPISKLVSYRSVVTPPYQGVDESTVAWIAENPDILQETDDTNSAILKMDDLYYSAHLIQEQRIGTVLDVYENQVIHGFLAALIRVSTELIAGFEAPSNSRGNDHQNIGYTSFFSQISRFTKELNKKKISRLKTLRTRISNLQQSAQSLIPVTRAISGTPVFTPKARDSISYRRLFSKIIAWHNLGAPDWSAQEELHSIQSIPKLFELYVLFLLKKQLSDQYHVASNLAGNQGELSIHTYGDLTITLLYEPVAWTPNHPQSTNDFLTNTEGWNVSERFSISQRGSSSSRSNRRPDYVIKLEDSSGAKRYIILDAKYTTQNKAFSHYLPSLTMKYIHGLHDHSNGENSTLGLIIVTPNDQADSIHFHHRDFTIHGSRPALPALIVSSVDPHEKLDKTVKLTDNVMKLINIGLADLQKTRISKNHHKRSFNHEDQLSMSI</sequence>
<dbReference type="EMBL" id="CP104557">
    <property type="protein sequence ID" value="UXH38388.1"/>
    <property type="molecule type" value="Genomic_DNA"/>
</dbReference>
<reference evidence="1" key="1">
    <citation type="submission" date="2022-09" db="EMBL/GenBank/DDBJ databases">
        <title>Complete genome sequence of Pseudomonas promysalinigenes strain RL-WG26, a newly isolated PGPR with the potential for plant salinity stress alleviation.</title>
        <authorList>
            <person name="Ren L."/>
            <person name="Wang G."/>
            <person name="Hu H."/>
        </authorList>
    </citation>
    <scope>NUCLEOTIDE SEQUENCE</scope>
    <source>
        <strain evidence="1">RL-WG26</strain>
    </source>
</reference>